<dbReference type="EMBL" id="JANQDX010000019">
    <property type="protein sequence ID" value="KAL0903957.1"/>
    <property type="molecule type" value="Genomic_DNA"/>
</dbReference>
<feature type="compositionally biased region" description="Basic and acidic residues" evidence="1">
    <location>
        <begin position="160"/>
        <end position="321"/>
    </location>
</feature>
<name>A0ABD0TWM2_DENTH</name>
<evidence type="ECO:0000256" key="1">
    <source>
        <dbReference type="SAM" id="MobiDB-lite"/>
    </source>
</evidence>
<feature type="compositionally biased region" description="Basic residues" evidence="1">
    <location>
        <begin position="1"/>
        <end position="16"/>
    </location>
</feature>
<feature type="compositionally biased region" description="Basic and acidic residues" evidence="1">
    <location>
        <begin position="358"/>
        <end position="379"/>
    </location>
</feature>
<feature type="compositionally biased region" description="Basic and acidic residues" evidence="1">
    <location>
        <begin position="498"/>
        <end position="514"/>
    </location>
</feature>
<feature type="region of interest" description="Disordered" evidence="1">
    <location>
        <begin position="494"/>
        <end position="599"/>
    </location>
</feature>
<feature type="compositionally biased region" description="Basic and acidic residues" evidence="1">
    <location>
        <begin position="328"/>
        <end position="339"/>
    </location>
</feature>
<comment type="caution">
    <text evidence="2">The sequence shown here is derived from an EMBL/GenBank/DDBJ whole genome shotgun (WGS) entry which is preliminary data.</text>
</comment>
<keyword evidence="3" id="KW-1185">Reference proteome</keyword>
<dbReference type="Proteomes" id="UP001552299">
    <property type="component" value="Unassembled WGS sequence"/>
</dbReference>
<reference evidence="2 3" key="1">
    <citation type="journal article" date="2024" name="Plant Biotechnol. J.">
        <title>Dendrobium thyrsiflorum genome and its molecular insights into genes involved in important horticultural traits.</title>
        <authorList>
            <person name="Chen B."/>
            <person name="Wang J.Y."/>
            <person name="Zheng P.J."/>
            <person name="Li K.L."/>
            <person name="Liang Y.M."/>
            <person name="Chen X.F."/>
            <person name="Zhang C."/>
            <person name="Zhao X."/>
            <person name="He X."/>
            <person name="Zhang G.Q."/>
            <person name="Liu Z.J."/>
            <person name="Xu Q."/>
        </authorList>
    </citation>
    <scope>NUCLEOTIDE SEQUENCE [LARGE SCALE GENOMIC DNA]</scope>
    <source>
        <strain evidence="2">GZMU011</strain>
    </source>
</reference>
<accession>A0ABD0TWM2</accession>
<feature type="compositionally biased region" description="Low complexity" evidence="1">
    <location>
        <begin position="432"/>
        <end position="444"/>
    </location>
</feature>
<feature type="compositionally biased region" description="Polar residues" evidence="1">
    <location>
        <begin position="914"/>
        <end position="931"/>
    </location>
</feature>
<protein>
    <submittedName>
        <fullName evidence="2">Uncharacterized protein</fullName>
    </submittedName>
</protein>
<sequence>MPRSSRHKSHRSHKHSSRDATERSESEDDGSSRNRRLRLVEAGPGSGARVSRNVEAEKRKASSSPQAFLKKDKGGSENGDFSSGRKRKEREEDSATPDRWNGSGKDNGLPEKVSKEETFGHVDLEKVDKSKLLTAESKSRSSRRREGSTERYVESGNRTESVKRRSEKEHARREYRDDKEKDIDRPSEREKDRERVLEKDKKVQDSRHGRSDDVESKSQRSRRGPAEVEWNAKKDSTERQARDDLHNAELEKDPETFMKNRRCSSDGNEKGLDDVRNSDDRRLSSRDDYIKNGSHKVEVLKDERYKYERYRDKYYKDLDRNQRHRDSRHKEERSSRDYISDRLESKSVRDREKYFESYKKSRLHGSDRELSPHADDHGIKSRGSRLQKRSYDEIDDHYGLRKISTKESRSNVDKDASNSSKFDYRHQGKVDSSLNNSLSRSSLSPKAHSSKEQTRRGVKLAEYTHGEPFCGDRPCPTEDHDKISVVHENVCEPLSSDKAQRRDRVNSDDRERQMVLESPTMENNSQADLQMPEGASASPSLFKRTNHFPASSPGHLIPQPPRRGMDNSSTYEDDMRITSGNRRSNSRYRSCDPNMERAQGGAWKNGPNWSAPLPNGFIPFQHGHSAPGFTIQHFPPPLFGARPYVEINQTGIPYHIHEVADRFPGQGHPFGWHHPVDDSCPPQIHGWDGGNSLFGDKSQVYRRPDWNRNRHLIGGRGWELNAEILKGQSSSIAEFSSPQEQTDESRGAYPNLESNSGVENLRHASDAAAHLKQINDPPDNNSVEACLETKLKRTSQFRKKFSSDSLNLYNYFSKIEISADLMHPELYKEVKDLLASVNFTDIYDVSKDEDAKKNKIQNSRKFPNLRSSLLPAAADATFKRAMSVYEKQSCRRQLKPKEVDVSLEATAEDGVRPASSSVPKEPSTANDNSAPTLIGEDDQKTITGDANSSLVQHVENPGDNLKKQSDLDSDVDILESSQTCEAIMSVCKVNLIRIHNSTENTH</sequence>
<gene>
    <name evidence="2" type="ORF">M5K25_026021</name>
</gene>
<feature type="region of interest" description="Disordered" evidence="1">
    <location>
        <begin position="1"/>
        <end position="339"/>
    </location>
</feature>
<feature type="compositionally biased region" description="Basic and acidic residues" evidence="1">
    <location>
        <begin position="108"/>
        <end position="131"/>
    </location>
</feature>
<feature type="compositionally biased region" description="Polar residues" evidence="1">
    <location>
        <begin position="731"/>
        <end position="740"/>
    </location>
</feature>
<dbReference type="AlphaFoldDB" id="A0ABD0TWM2"/>
<feature type="region of interest" description="Disordered" evidence="1">
    <location>
        <begin position="731"/>
        <end position="755"/>
    </location>
</feature>
<proteinExistence type="predicted"/>
<evidence type="ECO:0000313" key="3">
    <source>
        <dbReference type="Proteomes" id="UP001552299"/>
    </source>
</evidence>
<feature type="region of interest" description="Disordered" evidence="1">
    <location>
        <begin position="405"/>
        <end position="458"/>
    </location>
</feature>
<feature type="region of interest" description="Disordered" evidence="1">
    <location>
        <begin position="904"/>
        <end position="943"/>
    </location>
</feature>
<dbReference type="PANTHER" id="PTHR34837:SF1">
    <property type="entry name" value="LOW PROTEIN: ZINC FINGER CCCH DOMAIN PROTEIN"/>
    <property type="match status" value="1"/>
</dbReference>
<organism evidence="2 3">
    <name type="scientific">Dendrobium thyrsiflorum</name>
    <name type="common">Pinecone-like raceme dendrobium</name>
    <name type="synonym">Orchid</name>
    <dbReference type="NCBI Taxonomy" id="117978"/>
    <lineage>
        <taxon>Eukaryota</taxon>
        <taxon>Viridiplantae</taxon>
        <taxon>Streptophyta</taxon>
        <taxon>Embryophyta</taxon>
        <taxon>Tracheophyta</taxon>
        <taxon>Spermatophyta</taxon>
        <taxon>Magnoliopsida</taxon>
        <taxon>Liliopsida</taxon>
        <taxon>Asparagales</taxon>
        <taxon>Orchidaceae</taxon>
        <taxon>Epidendroideae</taxon>
        <taxon>Malaxideae</taxon>
        <taxon>Dendrobiinae</taxon>
        <taxon>Dendrobium</taxon>
    </lineage>
</organism>
<dbReference type="PANTHER" id="PTHR34837">
    <property type="entry name" value="OS05G0595500 PROTEIN"/>
    <property type="match status" value="1"/>
</dbReference>
<feature type="compositionally biased region" description="Basic and acidic residues" evidence="1">
    <location>
        <begin position="144"/>
        <end position="153"/>
    </location>
</feature>
<feature type="region of interest" description="Disordered" evidence="1">
    <location>
        <begin position="358"/>
        <end position="393"/>
    </location>
</feature>
<feature type="compositionally biased region" description="Basic and acidic residues" evidence="1">
    <location>
        <begin position="405"/>
        <end position="429"/>
    </location>
</feature>
<evidence type="ECO:0000313" key="2">
    <source>
        <dbReference type="EMBL" id="KAL0903957.1"/>
    </source>
</evidence>